<dbReference type="PATRIC" id="fig|595434.4.peg.5243"/>
<name>A0A0J1EAD1_RHOIS</name>
<keyword evidence="2" id="KW-1185">Reference proteome</keyword>
<proteinExistence type="predicted"/>
<dbReference type="STRING" id="595434.RISK_005520"/>
<organism evidence="1 2">
    <name type="scientific">Rhodopirellula islandica</name>
    <dbReference type="NCBI Taxonomy" id="595434"/>
    <lineage>
        <taxon>Bacteria</taxon>
        <taxon>Pseudomonadati</taxon>
        <taxon>Planctomycetota</taxon>
        <taxon>Planctomycetia</taxon>
        <taxon>Pirellulales</taxon>
        <taxon>Pirellulaceae</taxon>
        <taxon>Rhodopirellula</taxon>
    </lineage>
</organism>
<gene>
    <name evidence="1" type="ORF">RISK_005520</name>
</gene>
<dbReference type="Proteomes" id="UP000036367">
    <property type="component" value="Unassembled WGS sequence"/>
</dbReference>
<evidence type="ECO:0000313" key="2">
    <source>
        <dbReference type="Proteomes" id="UP000036367"/>
    </source>
</evidence>
<sequence length="43" mass="4492">MVWVAKLVPSLDLRDEIPKVLTTFATVMGSSGNGESANETAVG</sequence>
<accession>A0A0J1EAD1</accession>
<comment type="caution">
    <text evidence="1">The sequence shown here is derived from an EMBL/GenBank/DDBJ whole genome shotgun (WGS) entry which is preliminary data.</text>
</comment>
<protein>
    <submittedName>
        <fullName evidence="1">Uncharacterized protein</fullName>
    </submittedName>
</protein>
<reference evidence="1" key="1">
    <citation type="submission" date="2015-05" db="EMBL/GenBank/DDBJ databases">
        <title>Permanent draft genome of Rhodopirellula islandicus K833.</title>
        <authorList>
            <person name="Kizina J."/>
            <person name="Richter M."/>
            <person name="Glockner F.O."/>
            <person name="Harder J."/>
        </authorList>
    </citation>
    <scope>NUCLEOTIDE SEQUENCE [LARGE SCALE GENOMIC DNA]</scope>
    <source>
        <strain evidence="1">K833</strain>
    </source>
</reference>
<dbReference type="EMBL" id="LECT01000044">
    <property type="protein sequence ID" value="KLU02454.1"/>
    <property type="molecule type" value="Genomic_DNA"/>
</dbReference>
<dbReference type="AlphaFoldDB" id="A0A0J1EAD1"/>
<evidence type="ECO:0000313" key="1">
    <source>
        <dbReference type="EMBL" id="KLU02454.1"/>
    </source>
</evidence>